<proteinExistence type="predicted"/>
<keyword evidence="2" id="KW-1185">Reference proteome</keyword>
<name>A0ACB8BJE1_9AGAM</name>
<sequence length="663" mass="73416">MGRGRQIYVIARIRPAGGGPPAHRCVVALHDHVCYGTLPLKATHRFLALIKQRDNAAIVERELRSLDGKYEPKAWLPKSPCAFLNFLTMTSWSTDLEDPTDAYAKLHMFPLLVLSCNMRPSTISDTDCTDKNDEITVLDITDLTSPAYCFATVRGPPVSAEQYVRCYYSVASPKELEEDTVLKIIAELEGEKMVDLSTLMGTWSTKKAKTNPTPVTENPEVPDVAASPDPSTKLLSLADLSLNLALLHAIATGETADLEELLLWLPGKADQVRVVLKKETPFPDTALSLLRKLVVIGWESKRFVQGTVDVSGIALTDDQLSQLVSELADEAETFNISSNATVTISGICNVLTRGIKLKRLIVVDCPLITDADVNKLLQDQSNLFYNLESFIHPFFFQEFSPHRDTKLYTPAFTYFTTGFRDVPCCTLPFFNPTRVIDAFTRYLKCVAFADPWGTSDLAMSTLVPSSVFGAETLRPGERWGERRLSLIPQFSMRGLQGEGWVLTSSVDVFPRDQANSDSASNSRSSRDEWATLIQYAFVRFRRPVVTVPEQGGPDSSETQRVDAAGVDGVATADTSNQPDPVRFVPPVFPDPIVESVHDVRSFAAQMTLEGRPPVPESTIKEMENALGEGPNVLKAFTQPELESYVSQVKMLYITQHRMHLGDD</sequence>
<evidence type="ECO:0000313" key="1">
    <source>
        <dbReference type="EMBL" id="KAH7924943.1"/>
    </source>
</evidence>
<accession>A0ACB8BJE1</accession>
<comment type="caution">
    <text evidence="1">The sequence shown here is derived from an EMBL/GenBank/DDBJ whole genome shotgun (WGS) entry which is preliminary data.</text>
</comment>
<organism evidence="1 2">
    <name type="scientific">Leucogyrophana mollusca</name>
    <dbReference type="NCBI Taxonomy" id="85980"/>
    <lineage>
        <taxon>Eukaryota</taxon>
        <taxon>Fungi</taxon>
        <taxon>Dikarya</taxon>
        <taxon>Basidiomycota</taxon>
        <taxon>Agaricomycotina</taxon>
        <taxon>Agaricomycetes</taxon>
        <taxon>Agaricomycetidae</taxon>
        <taxon>Boletales</taxon>
        <taxon>Boletales incertae sedis</taxon>
        <taxon>Leucogyrophana</taxon>
    </lineage>
</organism>
<dbReference type="EMBL" id="MU266413">
    <property type="protein sequence ID" value="KAH7924943.1"/>
    <property type="molecule type" value="Genomic_DNA"/>
</dbReference>
<protein>
    <submittedName>
        <fullName evidence="1">Uncharacterized protein</fullName>
    </submittedName>
</protein>
<evidence type="ECO:0000313" key="2">
    <source>
        <dbReference type="Proteomes" id="UP000790709"/>
    </source>
</evidence>
<gene>
    <name evidence="1" type="ORF">BV22DRAFT_1034640</name>
</gene>
<reference evidence="1" key="1">
    <citation type="journal article" date="2021" name="New Phytol.">
        <title>Evolutionary innovations through gain and loss of genes in the ectomycorrhizal Boletales.</title>
        <authorList>
            <person name="Wu G."/>
            <person name="Miyauchi S."/>
            <person name="Morin E."/>
            <person name="Kuo A."/>
            <person name="Drula E."/>
            <person name="Varga T."/>
            <person name="Kohler A."/>
            <person name="Feng B."/>
            <person name="Cao Y."/>
            <person name="Lipzen A."/>
            <person name="Daum C."/>
            <person name="Hundley H."/>
            <person name="Pangilinan J."/>
            <person name="Johnson J."/>
            <person name="Barry K."/>
            <person name="LaButti K."/>
            <person name="Ng V."/>
            <person name="Ahrendt S."/>
            <person name="Min B."/>
            <person name="Choi I.G."/>
            <person name="Park H."/>
            <person name="Plett J.M."/>
            <person name="Magnuson J."/>
            <person name="Spatafora J.W."/>
            <person name="Nagy L.G."/>
            <person name="Henrissat B."/>
            <person name="Grigoriev I.V."/>
            <person name="Yang Z.L."/>
            <person name="Xu J."/>
            <person name="Martin F.M."/>
        </authorList>
    </citation>
    <scope>NUCLEOTIDE SEQUENCE</scope>
    <source>
        <strain evidence="1">KUC20120723A-06</strain>
    </source>
</reference>
<dbReference type="Proteomes" id="UP000790709">
    <property type="component" value="Unassembled WGS sequence"/>
</dbReference>